<evidence type="ECO:0000256" key="2">
    <source>
        <dbReference type="ARBA" id="ARBA00008857"/>
    </source>
</evidence>
<evidence type="ECO:0000256" key="3">
    <source>
        <dbReference type="ARBA" id="ARBA00022908"/>
    </source>
</evidence>
<keyword evidence="5" id="KW-0233">DNA recombination</keyword>
<dbReference type="InterPro" id="IPR050090">
    <property type="entry name" value="Tyrosine_recombinase_XerCD"/>
</dbReference>
<dbReference type="RefSeq" id="WP_235322239.1">
    <property type="nucleotide sequence ID" value="NZ_JAFBIT010000001.1"/>
</dbReference>
<dbReference type="PANTHER" id="PTHR30349:SF41">
    <property type="entry name" value="INTEGRASE_RECOMBINASE PROTEIN MJ0367-RELATED"/>
    <property type="match status" value="1"/>
</dbReference>
<dbReference type="InterPro" id="IPR004107">
    <property type="entry name" value="Integrase_SAM-like_N"/>
</dbReference>
<dbReference type="SUPFAM" id="SSF56349">
    <property type="entry name" value="DNA breaking-rejoining enzymes"/>
    <property type="match status" value="1"/>
</dbReference>
<comment type="function">
    <text evidence="1">Site-specific tyrosine recombinase, which acts by catalyzing the cutting and rejoining of the recombining DNA molecules.</text>
</comment>
<dbReference type="Gene3D" id="1.10.150.130">
    <property type="match status" value="1"/>
</dbReference>
<keyword evidence="3" id="KW-0229">DNA integration</keyword>
<dbReference type="EMBL" id="JAFBIT010000001">
    <property type="protein sequence ID" value="MCF2651306.1"/>
    <property type="molecule type" value="Genomic_DNA"/>
</dbReference>
<dbReference type="InterPro" id="IPR001387">
    <property type="entry name" value="Cro/C1-type_HTH"/>
</dbReference>
<sequence length="454" mass="50944">MASIRKRGDTYTITAYMGYDETGKQRKKTTTFRPPDGVTPGKAEKLAKQFAAVWEEKIRGYVALDENRTFAELAEWYYSTVAPSTLKPNVLVNYQKGIYDHIMPVIGREKLKNITPPMLDSLFAELQKSGNMESSFRLKDKSILDGVKREEFAAKAGVSRSIVFNALAGKTMRRENAEKIAAALDMKLDKAFDDVTERRGLSGASTNKLKLNLSAIFTAAVKKEIMRRNPCKLVTPPKVDTAPAAYLDEAQCHKLLDLLSQQDDFQFEVIINLFIASGIRAGELSALYWEDINLDTGMMFIRHTLVHVGGEYVRQEPKTADSTRRIILPEYIIGLLKKHKAKQAERRFKMGGRYKNPDLVFTNKSGGFYLGTNMNGKLKKVIAGTDLPQDLHLHSMRHTHASLLINSDVAARVIADRLGHSTTKTTLDTYSHVFAESEARAMQAIDMALFRQAK</sequence>
<evidence type="ECO:0000259" key="6">
    <source>
        <dbReference type="PROSITE" id="PS51898"/>
    </source>
</evidence>
<dbReference type="SMART" id="SM00530">
    <property type="entry name" value="HTH_XRE"/>
    <property type="match status" value="1"/>
</dbReference>
<dbReference type="CDD" id="cd01189">
    <property type="entry name" value="INT_ICEBs1_C_like"/>
    <property type="match status" value="1"/>
</dbReference>
<dbReference type="InterPro" id="IPR010982">
    <property type="entry name" value="Lambda_DNA-bd_dom_sf"/>
</dbReference>
<dbReference type="Pfam" id="PF00589">
    <property type="entry name" value="Phage_integrase"/>
    <property type="match status" value="1"/>
</dbReference>
<comment type="similarity">
    <text evidence="2">Belongs to the 'phage' integrase family.</text>
</comment>
<gene>
    <name evidence="7" type="ORF">JQM67_01600</name>
</gene>
<dbReference type="Proteomes" id="UP001299220">
    <property type="component" value="Unassembled WGS sequence"/>
</dbReference>
<dbReference type="CDD" id="cd00093">
    <property type="entry name" value="HTH_XRE"/>
    <property type="match status" value="1"/>
</dbReference>
<dbReference type="SUPFAM" id="SSF47413">
    <property type="entry name" value="lambda repressor-like DNA-binding domains"/>
    <property type="match status" value="1"/>
</dbReference>
<keyword evidence="8" id="KW-1185">Reference proteome</keyword>
<dbReference type="Gene3D" id="1.10.443.10">
    <property type="entry name" value="Intergrase catalytic core"/>
    <property type="match status" value="1"/>
</dbReference>
<evidence type="ECO:0000256" key="4">
    <source>
        <dbReference type="ARBA" id="ARBA00023125"/>
    </source>
</evidence>
<dbReference type="PANTHER" id="PTHR30349">
    <property type="entry name" value="PHAGE INTEGRASE-RELATED"/>
    <property type="match status" value="1"/>
</dbReference>
<accession>A0ABS9CJJ1</accession>
<evidence type="ECO:0000256" key="5">
    <source>
        <dbReference type="ARBA" id="ARBA00023172"/>
    </source>
</evidence>
<dbReference type="InterPro" id="IPR002104">
    <property type="entry name" value="Integrase_catalytic"/>
</dbReference>
<name>A0ABS9CJJ1_9FIRM</name>
<dbReference type="InterPro" id="IPR013762">
    <property type="entry name" value="Integrase-like_cat_sf"/>
</dbReference>
<proteinExistence type="inferred from homology"/>
<dbReference type="InterPro" id="IPR011010">
    <property type="entry name" value="DNA_brk_join_enz"/>
</dbReference>
<dbReference type="Pfam" id="PF14659">
    <property type="entry name" value="Phage_int_SAM_3"/>
    <property type="match status" value="1"/>
</dbReference>
<evidence type="ECO:0000313" key="7">
    <source>
        <dbReference type="EMBL" id="MCF2651306.1"/>
    </source>
</evidence>
<evidence type="ECO:0000256" key="1">
    <source>
        <dbReference type="ARBA" id="ARBA00003283"/>
    </source>
</evidence>
<dbReference type="InterPro" id="IPR010998">
    <property type="entry name" value="Integrase_recombinase_N"/>
</dbReference>
<keyword evidence="4" id="KW-0238">DNA-binding</keyword>
<protein>
    <submittedName>
        <fullName evidence="7">Tyrosine-type recombinase/integrase</fullName>
    </submittedName>
</protein>
<dbReference type="PROSITE" id="PS51898">
    <property type="entry name" value="TYR_RECOMBINASE"/>
    <property type="match status" value="1"/>
</dbReference>
<reference evidence="7 8" key="1">
    <citation type="submission" date="2020-12" db="EMBL/GenBank/DDBJ databases">
        <title>Whole genome sequences of gut porcine anaerobes.</title>
        <authorList>
            <person name="Kubasova T."/>
            <person name="Jahodarova E."/>
            <person name="Rychlik I."/>
        </authorList>
    </citation>
    <scope>NUCLEOTIDE SEQUENCE [LARGE SCALE GENOMIC DNA]</scope>
    <source>
        <strain evidence="7 8">An867</strain>
    </source>
</reference>
<feature type="domain" description="Tyr recombinase" evidence="6">
    <location>
        <begin position="242"/>
        <end position="443"/>
    </location>
</feature>
<evidence type="ECO:0000313" key="8">
    <source>
        <dbReference type="Proteomes" id="UP001299220"/>
    </source>
</evidence>
<organism evidence="7 8">
    <name type="scientific">Anaeromassilibacillus senegalensis</name>
    <dbReference type="NCBI Taxonomy" id="1673717"/>
    <lineage>
        <taxon>Bacteria</taxon>
        <taxon>Bacillati</taxon>
        <taxon>Bacillota</taxon>
        <taxon>Clostridia</taxon>
        <taxon>Eubacteriales</taxon>
        <taxon>Acutalibacteraceae</taxon>
        <taxon>Anaeromassilibacillus</taxon>
    </lineage>
</organism>
<comment type="caution">
    <text evidence="7">The sequence shown here is derived from an EMBL/GenBank/DDBJ whole genome shotgun (WGS) entry which is preliminary data.</text>
</comment>